<evidence type="ECO:0000256" key="18">
    <source>
        <dbReference type="ARBA" id="ARBA00022499"/>
    </source>
</evidence>
<keyword evidence="33" id="KW-0865">Zymogen</keyword>
<evidence type="ECO:0000256" key="26">
    <source>
        <dbReference type="ARBA" id="ARBA00022824"/>
    </source>
</evidence>
<dbReference type="GO" id="GO:0005783">
    <property type="term" value="C:endoplasmic reticulum"/>
    <property type="evidence" value="ECO:0007669"/>
    <property type="project" value="UniProtKB-SubCell"/>
</dbReference>
<keyword evidence="32" id="KW-0564">Palmitate</keyword>
<evidence type="ECO:0000256" key="30">
    <source>
        <dbReference type="ARBA" id="ARBA00023034"/>
    </source>
</evidence>
<dbReference type="Gene3D" id="2.40.70.10">
    <property type="entry name" value="Acid Proteases"/>
    <property type="match status" value="2"/>
</dbReference>
<dbReference type="GO" id="GO:0006509">
    <property type="term" value="P:membrane protein ectodomain proteolysis"/>
    <property type="evidence" value="ECO:0007669"/>
    <property type="project" value="TreeGrafter"/>
</dbReference>
<accession>A0A4W2CCE6</accession>
<feature type="domain" description="Peptidase A1" evidence="48">
    <location>
        <begin position="75"/>
        <end position="371"/>
    </location>
</feature>
<evidence type="ECO:0000256" key="19">
    <source>
        <dbReference type="ARBA" id="ARBA00022553"/>
    </source>
</evidence>
<keyword evidence="34" id="KW-1015">Disulfide bond</keyword>
<dbReference type="EC" id="3.4.23.46" evidence="15"/>
<dbReference type="Ensembl" id="ENSBIXT00000008750.1">
    <property type="protein sequence ID" value="ENSBIXP00000003997.1"/>
    <property type="gene ID" value="ENSBIXG00000007510.1"/>
</dbReference>
<evidence type="ECO:0000256" key="3">
    <source>
        <dbReference type="ARBA" id="ARBA00004172"/>
    </source>
</evidence>
<dbReference type="PROSITE" id="PS51767">
    <property type="entry name" value="PEPTIDASE_A1"/>
    <property type="match status" value="1"/>
</dbReference>
<evidence type="ECO:0000256" key="12">
    <source>
        <dbReference type="ARBA" id="ARBA00004601"/>
    </source>
</evidence>
<evidence type="ECO:0000256" key="13">
    <source>
        <dbReference type="ARBA" id="ARBA00004603"/>
    </source>
</evidence>
<dbReference type="GO" id="GO:0005770">
    <property type="term" value="C:late endosome"/>
    <property type="evidence" value="ECO:0007669"/>
    <property type="project" value="UniProtKB-SubCell"/>
</dbReference>
<dbReference type="InterPro" id="IPR001969">
    <property type="entry name" value="Aspartic_peptidase_AS"/>
</dbReference>
<evidence type="ECO:0000256" key="23">
    <source>
        <dbReference type="ARBA" id="ARBA00022750"/>
    </source>
</evidence>
<dbReference type="PRINTS" id="PR01816">
    <property type="entry name" value="BACE1"/>
</dbReference>
<evidence type="ECO:0000256" key="29">
    <source>
        <dbReference type="ARBA" id="ARBA00022990"/>
    </source>
</evidence>
<evidence type="ECO:0000256" key="43">
    <source>
        <dbReference type="ARBA" id="ARBA00045551"/>
    </source>
</evidence>
<dbReference type="PANTHER" id="PTHR47965:SF69">
    <property type="entry name" value="BETA-SECRETASE 1"/>
    <property type="match status" value="1"/>
</dbReference>
<dbReference type="CDD" id="cd05473">
    <property type="entry name" value="beta_secretase_like"/>
    <property type="match status" value="1"/>
</dbReference>
<evidence type="ECO:0000256" key="2">
    <source>
        <dbReference type="ARBA" id="ARBA00004156"/>
    </source>
</evidence>
<evidence type="ECO:0000256" key="6">
    <source>
        <dbReference type="ARBA" id="ARBA00004251"/>
    </source>
</evidence>
<comment type="function">
    <text evidence="43">Responsible for the proteolytic processing of the amyloid precursor protein (APP). Cleaves at the N-terminus of the A-beta peptide sequence, between residues 671 and 672 of APP, leads to the generation and extracellular release of beta-cleaved soluble APP, and a corresponding cell-associated C-terminal fragment which is later released by gamma-secretase. Cleaves CHL1.</text>
</comment>
<keyword evidence="23 44" id="KW-0064">Aspartyl protease</keyword>
<evidence type="ECO:0000256" key="38">
    <source>
        <dbReference type="ARBA" id="ARBA00023288"/>
    </source>
</evidence>
<feature type="signal peptide" evidence="47">
    <location>
        <begin position="1"/>
        <end position="21"/>
    </location>
</feature>
<dbReference type="GO" id="GO:0030424">
    <property type="term" value="C:axon"/>
    <property type="evidence" value="ECO:0007669"/>
    <property type="project" value="UniProtKB-SubCell"/>
</dbReference>
<evidence type="ECO:0000256" key="41">
    <source>
        <dbReference type="ARBA" id="ARBA00032591"/>
    </source>
</evidence>
<evidence type="ECO:0000256" key="20">
    <source>
        <dbReference type="ARBA" id="ARBA00022670"/>
    </source>
</evidence>
<evidence type="ECO:0000256" key="5">
    <source>
        <dbReference type="ARBA" id="ARBA00004241"/>
    </source>
</evidence>
<evidence type="ECO:0000256" key="10">
    <source>
        <dbReference type="ARBA" id="ARBA00004412"/>
    </source>
</evidence>
<evidence type="ECO:0000256" key="9">
    <source>
        <dbReference type="ARBA" id="ARBA00004371"/>
    </source>
</evidence>
<evidence type="ECO:0000256" key="31">
    <source>
        <dbReference type="ARBA" id="ARBA00023136"/>
    </source>
</evidence>
<keyword evidence="17" id="KW-1003">Cell membrane</keyword>
<dbReference type="FunFam" id="2.40.70.10:FF:000007">
    <property type="entry name" value="Beta-secretase 1"/>
    <property type="match status" value="1"/>
</dbReference>
<comment type="similarity">
    <text evidence="14 44">Belongs to the peptidase A1 family.</text>
</comment>
<evidence type="ECO:0000256" key="14">
    <source>
        <dbReference type="ARBA" id="ARBA00007447"/>
    </source>
</evidence>
<evidence type="ECO:0000256" key="45">
    <source>
        <dbReference type="SAM" id="MobiDB-lite"/>
    </source>
</evidence>
<evidence type="ECO:0000256" key="44">
    <source>
        <dbReference type="RuleBase" id="RU000454"/>
    </source>
</evidence>
<evidence type="ECO:0000313" key="49">
    <source>
        <dbReference type="Ensembl" id="ENSBIXP00000003997.1"/>
    </source>
</evidence>
<evidence type="ECO:0000256" key="17">
    <source>
        <dbReference type="ARBA" id="ARBA00022475"/>
    </source>
</evidence>
<evidence type="ECO:0000256" key="16">
    <source>
        <dbReference type="ARBA" id="ARBA00017314"/>
    </source>
</evidence>
<evidence type="ECO:0000256" key="25">
    <source>
        <dbReference type="ARBA" id="ARBA00022801"/>
    </source>
</evidence>
<keyword evidence="36" id="KW-0458">Lysosome</keyword>
<evidence type="ECO:0000256" key="21">
    <source>
        <dbReference type="ARBA" id="ARBA00022692"/>
    </source>
</evidence>
<evidence type="ECO:0000256" key="15">
    <source>
        <dbReference type="ARBA" id="ARBA00013261"/>
    </source>
</evidence>
<evidence type="ECO:0000256" key="39">
    <source>
        <dbReference type="ARBA" id="ARBA00023329"/>
    </source>
</evidence>
<evidence type="ECO:0000256" key="37">
    <source>
        <dbReference type="ARBA" id="ARBA00023273"/>
    </source>
</evidence>
<keyword evidence="28 46" id="KW-1133">Transmembrane helix</keyword>
<keyword evidence="30" id="KW-0333">Golgi apparatus</keyword>
<dbReference type="GO" id="GO:0045121">
    <property type="term" value="C:membrane raft"/>
    <property type="evidence" value="ECO:0007669"/>
    <property type="project" value="UniProtKB-SubCell"/>
</dbReference>
<evidence type="ECO:0000256" key="40">
    <source>
        <dbReference type="ARBA" id="ARBA00031276"/>
    </source>
</evidence>
<dbReference type="InterPro" id="IPR009119">
    <property type="entry name" value="BACE"/>
</dbReference>
<dbReference type="GO" id="GO:0005802">
    <property type="term" value="C:trans-Golgi network"/>
    <property type="evidence" value="ECO:0007669"/>
    <property type="project" value="TreeGrafter"/>
</dbReference>
<comment type="subcellular location">
    <subcellularLocation>
        <location evidence="6">Cell membrane</location>
        <topology evidence="6">Single-pass type I membrane protein</topology>
    </subcellularLocation>
    <subcellularLocation>
        <location evidence="11">Cell projection</location>
        <location evidence="11">Axon</location>
    </subcellularLocation>
    <subcellularLocation>
        <location evidence="7">Cell projection</location>
        <location evidence="7">Dendrite</location>
    </subcellularLocation>
    <subcellularLocation>
        <location evidence="5">Cell surface</location>
    </subcellularLocation>
    <subcellularLocation>
        <location evidence="2">Cytoplasmic vesicle membrane</location>
    </subcellularLocation>
    <subcellularLocation>
        <location evidence="10">Early endosome</location>
    </subcellularLocation>
    <subcellularLocation>
        <location evidence="4">Endoplasmic reticulum</location>
    </subcellularLocation>
    <subcellularLocation>
        <location evidence="12">Golgi apparatus</location>
        <location evidence="12">trans-Golgi network</location>
    </subcellularLocation>
    <subcellularLocation>
        <location evidence="13">Late endosome</location>
    </subcellularLocation>
    <subcellularLocation>
        <location evidence="9">Lysosome</location>
    </subcellularLocation>
    <subcellularLocation>
        <location evidence="8">Membrane raft</location>
    </subcellularLocation>
    <subcellularLocation>
        <location evidence="3">Recycling endosome</location>
    </subcellularLocation>
</comment>
<evidence type="ECO:0000256" key="33">
    <source>
        <dbReference type="ARBA" id="ARBA00023145"/>
    </source>
</evidence>
<dbReference type="PRINTS" id="PR01815">
    <property type="entry name" value="BACEFAMILY"/>
</dbReference>
<reference evidence="49 50" key="1">
    <citation type="submission" date="2018-11" db="EMBL/GenBank/DDBJ databases">
        <title>Haplotype-resolved cattle genomes.</title>
        <authorList>
            <person name="Low W.Y."/>
            <person name="Tearle R."/>
            <person name="Bickhart D.M."/>
            <person name="Rosen B.D."/>
            <person name="Koren S."/>
            <person name="Rhie A."/>
            <person name="Hiendleder S."/>
            <person name="Phillippy A.M."/>
            <person name="Smith T.P.L."/>
            <person name="Williams J.L."/>
        </authorList>
    </citation>
    <scope>NUCLEOTIDE SEQUENCE [LARGE SCALE GENOMIC DNA]</scope>
</reference>
<evidence type="ECO:0000256" key="47">
    <source>
        <dbReference type="SAM" id="SignalP"/>
    </source>
</evidence>
<dbReference type="InterPro" id="IPR001461">
    <property type="entry name" value="Aspartic_peptidase_A1"/>
</dbReference>
<keyword evidence="19" id="KW-0597">Phosphoprotein</keyword>
<dbReference type="SUPFAM" id="SSF50630">
    <property type="entry name" value="Acid proteases"/>
    <property type="match status" value="1"/>
</dbReference>
<dbReference type="InterPro" id="IPR009120">
    <property type="entry name" value="BACE1"/>
</dbReference>
<dbReference type="Pfam" id="PF00026">
    <property type="entry name" value="Asp"/>
    <property type="match status" value="2"/>
</dbReference>
<evidence type="ECO:0000256" key="34">
    <source>
        <dbReference type="ARBA" id="ARBA00023157"/>
    </source>
</evidence>
<proteinExistence type="inferred from homology"/>
<feature type="region of interest" description="Disordered" evidence="45">
    <location>
        <begin position="39"/>
        <end position="58"/>
    </location>
</feature>
<evidence type="ECO:0000256" key="7">
    <source>
        <dbReference type="ARBA" id="ARBA00004279"/>
    </source>
</evidence>
<reference evidence="49" key="2">
    <citation type="submission" date="2025-08" db="UniProtKB">
        <authorList>
            <consortium name="Ensembl"/>
        </authorList>
    </citation>
    <scope>IDENTIFICATION</scope>
</reference>
<protein>
    <recommendedName>
        <fullName evidence="16">Beta-secretase 1</fullName>
        <ecNumber evidence="15">3.4.23.46</ecNumber>
    </recommendedName>
    <alternativeName>
        <fullName evidence="40">Beta-site amyloid precursor protein cleaving enzyme 1</fullName>
    </alternativeName>
    <alternativeName>
        <fullName evidence="41">Memapsin-2</fullName>
    </alternativeName>
    <alternativeName>
        <fullName evidence="42">Membrane-associated aspartic protease 2</fullName>
    </alternativeName>
</protein>
<evidence type="ECO:0000256" key="35">
    <source>
        <dbReference type="ARBA" id="ARBA00023180"/>
    </source>
</evidence>
<keyword evidence="26" id="KW-0256">Endoplasmic reticulum</keyword>
<keyword evidence="21 46" id="KW-0812">Transmembrane</keyword>
<keyword evidence="50" id="KW-1185">Reference proteome</keyword>
<evidence type="ECO:0000256" key="8">
    <source>
        <dbReference type="ARBA" id="ARBA00004285"/>
    </source>
</evidence>
<feature type="chain" id="PRO_5021314628" description="Beta-secretase 1" evidence="47">
    <location>
        <begin position="22"/>
        <end position="456"/>
    </location>
</feature>
<keyword evidence="22 47" id="KW-0732">Signal</keyword>
<dbReference type="FunFam" id="2.40.70.10:FF:000003">
    <property type="entry name" value="Beta-secretase 1"/>
    <property type="match status" value="1"/>
</dbReference>
<dbReference type="GO" id="GO:0004190">
    <property type="term" value="F:aspartic-type endopeptidase activity"/>
    <property type="evidence" value="ECO:0007669"/>
    <property type="project" value="UniProtKB-KW"/>
</dbReference>
<gene>
    <name evidence="49" type="primary">BACE1</name>
</gene>
<dbReference type="InterPro" id="IPR021109">
    <property type="entry name" value="Peptidase_aspartic_dom_sf"/>
</dbReference>
<dbReference type="InterPro" id="IPR033121">
    <property type="entry name" value="PEPTIDASE_A1"/>
</dbReference>
<dbReference type="PANTHER" id="PTHR47965">
    <property type="entry name" value="ASPARTYL PROTEASE-RELATED"/>
    <property type="match status" value="1"/>
</dbReference>
<dbReference type="PROSITE" id="PS00141">
    <property type="entry name" value="ASP_PROTEASE"/>
    <property type="match status" value="1"/>
</dbReference>
<keyword evidence="37" id="KW-0966">Cell projection</keyword>
<evidence type="ECO:0000256" key="46">
    <source>
        <dbReference type="SAM" id="Phobius"/>
    </source>
</evidence>
<dbReference type="GO" id="GO:0005886">
    <property type="term" value="C:plasma membrane"/>
    <property type="evidence" value="ECO:0007669"/>
    <property type="project" value="UniProtKB-SubCell"/>
</dbReference>
<keyword evidence="38" id="KW-0449">Lipoprotein</keyword>
<keyword evidence="20 44" id="KW-0645">Protease</keyword>
<evidence type="ECO:0000256" key="28">
    <source>
        <dbReference type="ARBA" id="ARBA00022989"/>
    </source>
</evidence>
<evidence type="ECO:0000256" key="11">
    <source>
        <dbReference type="ARBA" id="ARBA00004489"/>
    </source>
</evidence>
<keyword evidence="31 46" id="KW-0472">Membrane</keyword>
<dbReference type="GO" id="GO:0005764">
    <property type="term" value="C:lysosome"/>
    <property type="evidence" value="ECO:0007669"/>
    <property type="project" value="UniProtKB-SubCell"/>
</dbReference>
<keyword evidence="27" id="KW-0832">Ubl conjugation</keyword>
<keyword evidence="29" id="KW-0007">Acetylation</keyword>
<dbReference type="Proteomes" id="UP000314981">
    <property type="component" value="Chromosome 15"/>
</dbReference>
<dbReference type="GO" id="GO:0030659">
    <property type="term" value="C:cytoplasmic vesicle membrane"/>
    <property type="evidence" value="ECO:0007669"/>
    <property type="project" value="UniProtKB-SubCell"/>
</dbReference>
<keyword evidence="35" id="KW-0325">Glycoprotein</keyword>
<dbReference type="GO" id="GO:0030425">
    <property type="term" value="C:dendrite"/>
    <property type="evidence" value="ECO:0007669"/>
    <property type="project" value="UniProtKB-SubCell"/>
</dbReference>
<evidence type="ECO:0000256" key="1">
    <source>
        <dbReference type="ARBA" id="ARBA00000187"/>
    </source>
</evidence>
<reference evidence="49" key="3">
    <citation type="submission" date="2025-09" db="UniProtKB">
        <authorList>
            <consortium name="Ensembl"/>
        </authorList>
    </citation>
    <scope>IDENTIFICATION</scope>
</reference>
<evidence type="ECO:0000256" key="27">
    <source>
        <dbReference type="ARBA" id="ARBA00022843"/>
    </source>
</evidence>
<dbReference type="AlphaFoldDB" id="A0A4W2CCE6"/>
<dbReference type="InterPro" id="IPR033874">
    <property type="entry name" value="Memapsin-like"/>
</dbReference>
<evidence type="ECO:0000256" key="24">
    <source>
        <dbReference type="ARBA" id="ARBA00022753"/>
    </source>
</evidence>
<keyword evidence="24" id="KW-0967">Endosome</keyword>
<keyword evidence="18" id="KW-1017">Isopeptide bond</keyword>
<dbReference type="PRINTS" id="PR00792">
    <property type="entry name" value="PEPSIN"/>
</dbReference>
<name>A0A4W2CCE6_BOBOX</name>
<keyword evidence="39" id="KW-0968">Cytoplasmic vesicle</keyword>
<dbReference type="GO" id="GO:0009986">
    <property type="term" value="C:cell surface"/>
    <property type="evidence" value="ECO:0007669"/>
    <property type="project" value="UniProtKB-SubCell"/>
</dbReference>
<evidence type="ECO:0000259" key="48">
    <source>
        <dbReference type="PROSITE" id="PS51767"/>
    </source>
</evidence>
<dbReference type="GO" id="GO:0005769">
    <property type="term" value="C:early endosome"/>
    <property type="evidence" value="ECO:0007669"/>
    <property type="project" value="UniProtKB-SubCell"/>
</dbReference>
<dbReference type="GO" id="GO:0055037">
    <property type="term" value="C:recycling endosome"/>
    <property type="evidence" value="ECO:0007669"/>
    <property type="project" value="UniProtKB-SubCell"/>
</dbReference>
<evidence type="ECO:0000256" key="36">
    <source>
        <dbReference type="ARBA" id="ARBA00023228"/>
    </source>
</evidence>
<evidence type="ECO:0000256" key="42">
    <source>
        <dbReference type="ARBA" id="ARBA00032613"/>
    </source>
</evidence>
<sequence length="456" mass="50338">MAQALPWLLLWMGSGVLPAHGSQPGIRLPLRSGLGGAPLGLRLPRETDEESEEPGRRGSFVEMVDNLRGKSGQGYYVEMTLGSPPQTLNILVDTGSSNFAVGAAPHPFLHRYYQRQLSSTYRDLRKGVYVPYTQGKWEGELGTDLVSIPHGPNVTVRANIAAITESDKFFINGSNWEGILGLAYAEIARPDDSLEPFFDSLVKQTHVPNLFSLQLCGAGFPLNQSEALASVGGSMYNYDKSIVDSGTTNLRLPKKVFEAAVKSIKAASSTEKFPDGFWLGEQLVCWQAGTTPWNIFPVISLYLMGEVTNQSFRITILPQQYLRPVEDVATSQDDCYKFAISQSSTGTVMGAVIMEGFYVVFDRARKRIGFAVSACHVHDEFRTAAVEGPFVTPDMEDCGYNIPQTDESTLMTIAYVMAAICALFMLPLCLMVCQWRCLRCLRHQHDDFADDISLLK</sequence>
<feature type="transmembrane region" description="Helical" evidence="46">
    <location>
        <begin position="413"/>
        <end position="433"/>
    </location>
</feature>
<dbReference type="GO" id="GO:0050435">
    <property type="term" value="P:amyloid-beta metabolic process"/>
    <property type="evidence" value="ECO:0007669"/>
    <property type="project" value="TreeGrafter"/>
</dbReference>
<evidence type="ECO:0000313" key="50">
    <source>
        <dbReference type="Proteomes" id="UP000314981"/>
    </source>
</evidence>
<comment type="catalytic activity">
    <reaction evidence="1">
        <text>Broad endopeptidase specificity. Cleaves Glu-Val-Asn-Leu-|-Asp-Ala-Glu-Phe in the Swedish variant of Alzheimer's amyloid precursor protein.</text>
        <dbReference type="EC" id="3.4.23.46"/>
    </reaction>
</comment>
<evidence type="ECO:0000256" key="22">
    <source>
        <dbReference type="ARBA" id="ARBA00022729"/>
    </source>
</evidence>
<organism evidence="49 50">
    <name type="scientific">Bos indicus x Bos taurus</name>
    <name type="common">Hybrid cattle</name>
    <dbReference type="NCBI Taxonomy" id="30522"/>
    <lineage>
        <taxon>Eukaryota</taxon>
        <taxon>Metazoa</taxon>
        <taxon>Chordata</taxon>
        <taxon>Craniata</taxon>
        <taxon>Vertebrata</taxon>
        <taxon>Euteleostomi</taxon>
        <taxon>Mammalia</taxon>
        <taxon>Eutheria</taxon>
        <taxon>Laurasiatheria</taxon>
        <taxon>Artiodactyla</taxon>
        <taxon>Ruminantia</taxon>
        <taxon>Pecora</taxon>
        <taxon>Bovidae</taxon>
        <taxon>Bovinae</taxon>
        <taxon>Bos</taxon>
    </lineage>
</organism>
<evidence type="ECO:0000256" key="32">
    <source>
        <dbReference type="ARBA" id="ARBA00023139"/>
    </source>
</evidence>
<evidence type="ECO:0000256" key="4">
    <source>
        <dbReference type="ARBA" id="ARBA00004240"/>
    </source>
</evidence>
<keyword evidence="25 44" id="KW-0378">Hydrolase</keyword>